<dbReference type="EMBL" id="QJUM01000035">
    <property type="protein sequence ID" value="TBV00870.1"/>
    <property type="molecule type" value="Genomic_DNA"/>
</dbReference>
<accession>A0ABY1Z2C2</accession>
<protein>
    <submittedName>
        <fullName evidence="1">Uncharacterized protein</fullName>
    </submittedName>
</protein>
<keyword evidence="2" id="KW-1185">Reference proteome</keyword>
<evidence type="ECO:0000313" key="1">
    <source>
        <dbReference type="EMBL" id="TBV00870.1"/>
    </source>
</evidence>
<proteinExistence type="predicted"/>
<comment type="caution">
    <text evidence="1">The sequence shown here is derived from an EMBL/GenBank/DDBJ whole genome shotgun (WGS) entry which is preliminary data.</text>
</comment>
<reference evidence="1 2" key="1">
    <citation type="submission" date="2018-06" db="EMBL/GenBank/DDBJ databases">
        <title>Three novel Pseudomonas species isolated from symptomatic oak.</title>
        <authorList>
            <person name="Bueno-Gonzalez V."/>
            <person name="Brady C."/>
        </authorList>
    </citation>
    <scope>NUCLEOTIDE SEQUENCE [LARGE SCALE GENOMIC DNA]</scope>
    <source>
        <strain evidence="1 2">P26B</strain>
    </source>
</reference>
<evidence type="ECO:0000313" key="2">
    <source>
        <dbReference type="Proteomes" id="UP000291334"/>
    </source>
</evidence>
<sequence length="66" mass="7833">MVAMPMPSWPNEHAWRQVDDRENIAADQQVDAFRSFHLIVRIQHRMLLSCERRQAASSRHMSEVRC</sequence>
<gene>
    <name evidence="1" type="ORF">DNK34_22365</name>
</gene>
<organism evidence="1 2">
    <name type="scientific">Phytopseudomonas dryadis</name>
    <dbReference type="NCBI Taxonomy" id="2487520"/>
    <lineage>
        <taxon>Bacteria</taxon>
        <taxon>Pseudomonadati</taxon>
        <taxon>Pseudomonadota</taxon>
        <taxon>Gammaproteobacteria</taxon>
        <taxon>Pseudomonadales</taxon>
        <taxon>Pseudomonadaceae</taxon>
        <taxon>Phytopseudomonas</taxon>
    </lineage>
</organism>
<name>A0ABY1Z2C2_9GAMM</name>
<dbReference type="Proteomes" id="UP000291334">
    <property type="component" value="Unassembled WGS sequence"/>
</dbReference>